<keyword evidence="3 6" id="KW-0812">Transmembrane</keyword>
<evidence type="ECO:0000256" key="1">
    <source>
        <dbReference type="ARBA" id="ARBA00004141"/>
    </source>
</evidence>
<dbReference type="Proteomes" id="UP000251571">
    <property type="component" value="Unassembled WGS sequence"/>
</dbReference>
<feature type="transmembrane region" description="Helical" evidence="6">
    <location>
        <begin position="227"/>
        <end position="245"/>
    </location>
</feature>
<evidence type="ECO:0000256" key="6">
    <source>
        <dbReference type="SAM" id="Phobius"/>
    </source>
</evidence>
<dbReference type="OrthoDB" id="92887at2"/>
<reference evidence="10" key="1">
    <citation type="submission" date="2016-10" db="EMBL/GenBank/DDBJ databases">
        <authorList>
            <person name="Varghese N."/>
            <person name="Submissions S."/>
        </authorList>
    </citation>
    <scope>NUCLEOTIDE SEQUENCE [LARGE SCALE GENOMIC DNA]</scope>
    <source>
        <strain evidence="10">DSM 25227</strain>
    </source>
</reference>
<name>A0A2Y9APD2_9RHOB</name>
<organism evidence="8 10">
    <name type="scientific">Jannaschia seohaensis</name>
    <dbReference type="NCBI Taxonomy" id="475081"/>
    <lineage>
        <taxon>Bacteria</taxon>
        <taxon>Pseudomonadati</taxon>
        <taxon>Pseudomonadota</taxon>
        <taxon>Alphaproteobacteria</taxon>
        <taxon>Rhodobacterales</taxon>
        <taxon>Roseobacteraceae</taxon>
        <taxon>Jannaschia</taxon>
    </lineage>
</organism>
<feature type="transmembrane region" description="Helical" evidence="6">
    <location>
        <begin position="93"/>
        <end position="115"/>
    </location>
</feature>
<evidence type="ECO:0000256" key="4">
    <source>
        <dbReference type="ARBA" id="ARBA00022989"/>
    </source>
</evidence>
<dbReference type="PANTHER" id="PTHR43723:SF1">
    <property type="entry name" value="COBALT TRANSPORT PROTEIN CBIQ"/>
    <property type="match status" value="1"/>
</dbReference>
<dbReference type="InterPro" id="IPR052770">
    <property type="entry name" value="Cobalt_transport_CbiQ"/>
</dbReference>
<dbReference type="EMBL" id="UETC01000004">
    <property type="protein sequence ID" value="SSA45995.1"/>
    <property type="molecule type" value="Genomic_DNA"/>
</dbReference>
<evidence type="ECO:0000256" key="3">
    <source>
        <dbReference type="ARBA" id="ARBA00022692"/>
    </source>
</evidence>
<evidence type="ECO:0000313" key="10">
    <source>
        <dbReference type="Proteomes" id="UP000251571"/>
    </source>
</evidence>
<dbReference type="EMBL" id="QGDJ01000004">
    <property type="protein sequence ID" value="PWJ19333.1"/>
    <property type="molecule type" value="Genomic_DNA"/>
</dbReference>
<evidence type="ECO:0000256" key="5">
    <source>
        <dbReference type="ARBA" id="ARBA00023136"/>
    </source>
</evidence>
<dbReference type="CDD" id="cd16914">
    <property type="entry name" value="EcfT"/>
    <property type="match status" value="1"/>
</dbReference>
<dbReference type="AlphaFoldDB" id="A0A2Y9APD2"/>
<dbReference type="InterPro" id="IPR003339">
    <property type="entry name" value="ABC/ECF_trnsptr_transmembrane"/>
</dbReference>
<dbReference type="GO" id="GO:0006824">
    <property type="term" value="P:cobalt ion transport"/>
    <property type="evidence" value="ECO:0007669"/>
    <property type="project" value="TreeGrafter"/>
</dbReference>
<dbReference type="GO" id="GO:0043190">
    <property type="term" value="C:ATP-binding cassette (ABC) transporter complex"/>
    <property type="evidence" value="ECO:0007669"/>
    <property type="project" value="TreeGrafter"/>
</dbReference>
<evidence type="ECO:0000313" key="7">
    <source>
        <dbReference type="EMBL" id="PWJ19333.1"/>
    </source>
</evidence>
<feature type="transmembrane region" description="Helical" evidence="6">
    <location>
        <begin position="15"/>
        <end position="43"/>
    </location>
</feature>
<comment type="similarity">
    <text evidence="2">Belongs to the CbiQ family.</text>
</comment>
<dbReference type="Pfam" id="PF02361">
    <property type="entry name" value="CbiQ"/>
    <property type="match status" value="1"/>
</dbReference>
<dbReference type="PANTHER" id="PTHR43723">
    <property type="entry name" value="COBALT TRANSPORT PROTEIN CBIQ"/>
    <property type="match status" value="1"/>
</dbReference>
<evidence type="ECO:0000313" key="8">
    <source>
        <dbReference type="EMBL" id="SSA45995.1"/>
    </source>
</evidence>
<sequence length="246" mass="26925">MLISMHPLPKLVLCLLWIVAALVVFRLSFQIALFAVATLVLLFDARIPLRRLLGLMVPFALFGFGFLTTSVLFRAESGFAVLMAQEQGGAPEVAPGLVLFFRVMACGMISAVFALTTDPGQFVRALMQHLRLPAPMGFALMQAMHMVPDLRAELLQMRMARAIRLGRPLRRVPTPPEALALAIPLLAYAIRRATRAALSFEARGLRPGRVRSQLPQAQISRADWMRLFAGIGGLALLLAMAPQGLT</sequence>
<feature type="transmembrane region" description="Helical" evidence="6">
    <location>
        <begin position="52"/>
        <end position="73"/>
    </location>
</feature>
<comment type="subcellular location">
    <subcellularLocation>
        <location evidence="1">Membrane</location>
        <topology evidence="1">Multi-pass membrane protein</topology>
    </subcellularLocation>
</comment>
<evidence type="ECO:0000256" key="2">
    <source>
        <dbReference type="ARBA" id="ARBA00008564"/>
    </source>
</evidence>
<evidence type="ECO:0000313" key="9">
    <source>
        <dbReference type="Proteomes" id="UP000245839"/>
    </source>
</evidence>
<dbReference type="RefSeq" id="WP_109564422.1">
    <property type="nucleotide sequence ID" value="NZ_QGDJ01000004.1"/>
</dbReference>
<reference evidence="8" key="2">
    <citation type="submission" date="2016-10" db="EMBL/GenBank/DDBJ databases">
        <authorList>
            <person name="Cai Z."/>
        </authorList>
    </citation>
    <scope>NUCLEOTIDE SEQUENCE [LARGE SCALE GENOMIC DNA]</scope>
    <source>
        <strain evidence="8">DSM 25227</strain>
    </source>
</reference>
<accession>A0A2Y9APD2</accession>
<keyword evidence="4 6" id="KW-1133">Transmembrane helix</keyword>
<gene>
    <name evidence="7" type="ORF">BCF38_104269</name>
    <name evidence="8" type="ORF">SAMN05421539_104269</name>
</gene>
<keyword evidence="5 6" id="KW-0472">Membrane</keyword>
<keyword evidence="9" id="KW-1185">Reference proteome</keyword>
<dbReference type="Proteomes" id="UP000245839">
    <property type="component" value="Unassembled WGS sequence"/>
</dbReference>
<protein>
    <submittedName>
        <fullName evidence="8">Energy-coupling factor transport system permease protein</fullName>
    </submittedName>
</protein>
<reference evidence="7 9" key="3">
    <citation type="submission" date="2018-03" db="EMBL/GenBank/DDBJ databases">
        <title>Genomic Encyclopedia of Archaeal and Bacterial Type Strains, Phase II (KMG-II): from individual species to whole genera.</title>
        <authorList>
            <person name="Goeker M."/>
        </authorList>
    </citation>
    <scope>NUCLEOTIDE SEQUENCE [LARGE SCALE GENOMIC DNA]</scope>
    <source>
        <strain evidence="7 9">DSM 25227</strain>
    </source>
</reference>
<proteinExistence type="inferred from homology"/>